<sequence length="79" mass="9046">MAEKVAGLSKLWEEAKYNFAYFDHLPGFDWDKLYLEYLPKVQATTSTLAYFRLLQQFYAQLHDGHTGVWANGGPLADST</sequence>
<dbReference type="Pfam" id="PF14684">
    <property type="entry name" value="Tricorn_C1"/>
    <property type="match status" value="1"/>
</dbReference>
<dbReference type="Gene3D" id="3.30.750.44">
    <property type="match status" value="1"/>
</dbReference>
<feature type="domain" description="Tricorn protease C1" evidence="1">
    <location>
        <begin position="10"/>
        <end position="58"/>
    </location>
</feature>
<dbReference type="SUPFAM" id="SSF52096">
    <property type="entry name" value="ClpP/crotonase"/>
    <property type="match status" value="1"/>
</dbReference>
<evidence type="ECO:0000259" key="1">
    <source>
        <dbReference type="Pfam" id="PF14684"/>
    </source>
</evidence>
<dbReference type="AlphaFoldDB" id="A0A699SZN5"/>
<accession>A0A699SZN5</accession>
<comment type="caution">
    <text evidence="2">The sequence shown here is derived from an EMBL/GenBank/DDBJ whole genome shotgun (WGS) entry which is preliminary data.</text>
</comment>
<evidence type="ECO:0000313" key="2">
    <source>
        <dbReference type="EMBL" id="GFD02801.1"/>
    </source>
</evidence>
<dbReference type="InterPro" id="IPR028204">
    <property type="entry name" value="Tricorn_C1"/>
</dbReference>
<feature type="non-terminal residue" evidence="2">
    <location>
        <position position="79"/>
    </location>
</feature>
<organism evidence="2">
    <name type="scientific">Tanacetum cinerariifolium</name>
    <name type="common">Dalmatian daisy</name>
    <name type="synonym">Chrysanthemum cinerariifolium</name>
    <dbReference type="NCBI Taxonomy" id="118510"/>
    <lineage>
        <taxon>Eukaryota</taxon>
        <taxon>Viridiplantae</taxon>
        <taxon>Streptophyta</taxon>
        <taxon>Embryophyta</taxon>
        <taxon>Tracheophyta</taxon>
        <taxon>Spermatophyta</taxon>
        <taxon>Magnoliopsida</taxon>
        <taxon>eudicotyledons</taxon>
        <taxon>Gunneridae</taxon>
        <taxon>Pentapetalae</taxon>
        <taxon>asterids</taxon>
        <taxon>campanulids</taxon>
        <taxon>Asterales</taxon>
        <taxon>Asteraceae</taxon>
        <taxon>Asteroideae</taxon>
        <taxon>Anthemideae</taxon>
        <taxon>Anthemidinae</taxon>
        <taxon>Tanacetum</taxon>
    </lineage>
</organism>
<dbReference type="InterPro" id="IPR029045">
    <property type="entry name" value="ClpP/crotonase-like_dom_sf"/>
</dbReference>
<dbReference type="EMBL" id="BKCJ011200566">
    <property type="protein sequence ID" value="GFD02801.1"/>
    <property type="molecule type" value="Genomic_DNA"/>
</dbReference>
<proteinExistence type="predicted"/>
<gene>
    <name evidence="2" type="ORF">Tci_874770</name>
</gene>
<reference evidence="2" key="1">
    <citation type="journal article" date="2019" name="Sci. Rep.">
        <title>Draft genome of Tanacetum cinerariifolium, the natural source of mosquito coil.</title>
        <authorList>
            <person name="Yamashiro T."/>
            <person name="Shiraishi A."/>
            <person name="Satake H."/>
            <person name="Nakayama K."/>
        </authorList>
    </citation>
    <scope>NUCLEOTIDE SEQUENCE</scope>
</reference>
<protein>
    <recommendedName>
        <fullName evidence="1">Tricorn protease C1 domain-containing protein</fullName>
    </recommendedName>
</protein>
<name>A0A699SZN5_TANCI</name>